<evidence type="ECO:0000313" key="5">
    <source>
        <dbReference type="EMBL" id="KAJ8600370.1"/>
    </source>
</evidence>
<dbReference type="GO" id="GO:0048471">
    <property type="term" value="C:perinuclear region of cytoplasm"/>
    <property type="evidence" value="ECO:0007669"/>
    <property type="project" value="TreeGrafter"/>
</dbReference>
<dbReference type="InterPro" id="IPR028364">
    <property type="entry name" value="Ribosomal_uL1/biogenesis"/>
</dbReference>
<sequence length="758" mass="83848">MEENPRVARQIANRLSRAQVEAAVRALRAVEKKSNTLDLGAESYVVQVGLKKTSGAKRTEKPHVVELPHPIKREAACLLVKDVDKPWIKALVVEGEGAGARLEMPKLDGTRSARMARRSAPSREKGESPVSTPRIAKVISLQKLRTSYARYGERRTLRDAYDVFFADERILPMLTRALGKTFFSRKKQPIPVNVLRDSLPNQIEKKLGGAHLVLRPGNCAACVVATTDMPVDDVVDNVVEATGALVKDYIPKKWTNVLHVHLKLPSSASLPIWSSRVPVERGGDDDDDSEWPALVTHEEAEEGSKRKKRRVGDGAVPTKKRDTPQEEDSASKKVKKKKRLAEERRDAPQEEDSASKKKKKEKRLTEERRVPTKKRDTPQEEDSASDSEAKKKKKKVTEPKKTAHKTLSLKQKLKAQRRDQAPVATGRELIAAAQRHRSNEAVRAVRALLPGGGDALIEALRRESVDREWNVDALKRHLTTRSPEADLLAEVFEASLETKVREARAALVESRRELDESLAKPRPPRLETASPPRPSEKALLASIARIERRIDALEPQMASLVAAATEPAAEKRLNFRGRGLRDAQLQALDLRGVAVLDVSRNNISDKGVEALRGCDLRDLNLRSNSVGPDGAAVLARLVVAAPLLRLDVSENPIGPKGLAALAGALATDPPLTFLALDVVGDLTFLTEALYHNTHLKRLSLSGVHNGRFIIDKAHPRLHVEEDHSPPVGKNPTRLDALRRRFDRIEAGLGHKSRSTNNK</sequence>
<feature type="region of interest" description="Disordered" evidence="4">
    <location>
        <begin position="511"/>
        <end position="534"/>
    </location>
</feature>
<dbReference type="InterPro" id="IPR023674">
    <property type="entry name" value="Ribosomal_uL1-like"/>
</dbReference>
<dbReference type="GO" id="GO:0005096">
    <property type="term" value="F:GTPase activator activity"/>
    <property type="evidence" value="ECO:0007669"/>
    <property type="project" value="UniProtKB-KW"/>
</dbReference>
<dbReference type="InterPro" id="IPR027038">
    <property type="entry name" value="RanGap"/>
</dbReference>
<dbReference type="SUPFAM" id="SSF52047">
    <property type="entry name" value="RNI-like"/>
    <property type="match status" value="1"/>
</dbReference>
<dbReference type="SUPFAM" id="SSF56808">
    <property type="entry name" value="Ribosomal protein L1"/>
    <property type="match status" value="1"/>
</dbReference>
<feature type="compositionally biased region" description="Basic and acidic residues" evidence="4">
    <location>
        <begin position="363"/>
        <end position="378"/>
    </location>
</feature>
<dbReference type="Proteomes" id="UP001230188">
    <property type="component" value="Unassembled WGS sequence"/>
</dbReference>
<dbReference type="GO" id="GO:0031267">
    <property type="term" value="F:small GTPase binding"/>
    <property type="evidence" value="ECO:0007669"/>
    <property type="project" value="TreeGrafter"/>
</dbReference>
<evidence type="ECO:0000256" key="2">
    <source>
        <dbReference type="ARBA" id="ARBA00022614"/>
    </source>
</evidence>
<evidence type="ECO:0000256" key="3">
    <source>
        <dbReference type="ARBA" id="ARBA00022737"/>
    </source>
</evidence>
<feature type="region of interest" description="Disordered" evidence="4">
    <location>
        <begin position="110"/>
        <end position="132"/>
    </location>
</feature>
<keyword evidence="1" id="KW-0343">GTPase activation</keyword>
<dbReference type="Gene3D" id="3.40.50.790">
    <property type="match status" value="1"/>
</dbReference>
<dbReference type="SMART" id="SM00368">
    <property type="entry name" value="LRR_RI"/>
    <property type="match status" value="2"/>
</dbReference>
<dbReference type="AlphaFoldDB" id="A0AAD7U9K0"/>
<name>A0AAD7U9K0_9STRA</name>
<proteinExistence type="predicted"/>
<evidence type="ECO:0000313" key="6">
    <source>
        <dbReference type="Proteomes" id="UP001230188"/>
    </source>
</evidence>
<organism evidence="5 6">
    <name type="scientific">Chrysophaeum taylorii</name>
    <dbReference type="NCBI Taxonomy" id="2483200"/>
    <lineage>
        <taxon>Eukaryota</taxon>
        <taxon>Sar</taxon>
        <taxon>Stramenopiles</taxon>
        <taxon>Ochrophyta</taxon>
        <taxon>Pelagophyceae</taxon>
        <taxon>Pelagomonadales</taxon>
        <taxon>Pelagomonadaceae</taxon>
        <taxon>Chrysophaeum</taxon>
    </lineage>
</organism>
<dbReference type="Gene3D" id="3.80.10.10">
    <property type="entry name" value="Ribonuclease Inhibitor"/>
    <property type="match status" value="1"/>
</dbReference>
<dbReference type="GO" id="GO:0005634">
    <property type="term" value="C:nucleus"/>
    <property type="evidence" value="ECO:0007669"/>
    <property type="project" value="TreeGrafter"/>
</dbReference>
<dbReference type="Pfam" id="PF00687">
    <property type="entry name" value="Ribosomal_L1"/>
    <property type="match status" value="1"/>
</dbReference>
<comment type="caution">
    <text evidence="5">The sequence shown here is derived from an EMBL/GenBank/DDBJ whole genome shotgun (WGS) entry which is preliminary data.</text>
</comment>
<gene>
    <name evidence="5" type="ORF">CTAYLR_000706</name>
</gene>
<dbReference type="InterPro" id="IPR001611">
    <property type="entry name" value="Leu-rich_rpt"/>
</dbReference>
<keyword evidence="3" id="KW-0677">Repeat</keyword>
<evidence type="ECO:0000256" key="4">
    <source>
        <dbReference type="SAM" id="MobiDB-lite"/>
    </source>
</evidence>
<dbReference type="Pfam" id="PF13516">
    <property type="entry name" value="LRR_6"/>
    <property type="match status" value="3"/>
</dbReference>
<feature type="region of interest" description="Disordered" evidence="4">
    <location>
        <begin position="296"/>
        <end position="424"/>
    </location>
</feature>
<dbReference type="CDD" id="cd00403">
    <property type="entry name" value="Ribosomal_L1"/>
    <property type="match status" value="1"/>
</dbReference>
<dbReference type="InterPro" id="IPR032675">
    <property type="entry name" value="LRR_dom_sf"/>
</dbReference>
<dbReference type="InterPro" id="IPR016095">
    <property type="entry name" value="Ribosomal_uL1_3-a/b-sand"/>
</dbReference>
<dbReference type="GO" id="GO:0005829">
    <property type="term" value="C:cytosol"/>
    <property type="evidence" value="ECO:0007669"/>
    <property type="project" value="TreeGrafter"/>
</dbReference>
<reference evidence="5" key="1">
    <citation type="submission" date="2023-01" db="EMBL/GenBank/DDBJ databases">
        <title>Metagenome sequencing of chrysophaentin producing Chrysophaeum taylorii.</title>
        <authorList>
            <person name="Davison J."/>
            <person name="Bewley C."/>
        </authorList>
    </citation>
    <scope>NUCLEOTIDE SEQUENCE</scope>
    <source>
        <strain evidence="5">NIES-1699</strain>
    </source>
</reference>
<dbReference type="EMBL" id="JAQMWT010000524">
    <property type="protein sequence ID" value="KAJ8600370.1"/>
    <property type="molecule type" value="Genomic_DNA"/>
</dbReference>
<accession>A0AAD7U9K0</accession>
<dbReference type="PANTHER" id="PTHR24113">
    <property type="entry name" value="RAN GTPASE-ACTIVATING PROTEIN 1"/>
    <property type="match status" value="1"/>
</dbReference>
<keyword evidence="6" id="KW-1185">Reference proteome</keyword>
<dbReference type="GO" id="GO:0006913">
    <property type="term" value="P:nucleocytoplasmic transport"/>
    <property type="evidence" value="ECO:0007669"/>
    <property type="project" value="TreeGrafter"/>
</dbReference>
<protein>
    <submittedName>
        <fullName evidence="5">Uncharacterized protein</fullName>
    </submittedName>
</protein>
<dbReference type="PANTHER" id="PTHR24113:SF12">
    <property type="entry name" value="RAN GTPASE-ACTIVATING PROTEIN 1"/>
    <property type="match status" value="1"/>
</dbReference>
<keyword evidence="2" id="KW-0433">Leucine-rich repeat</keyword>
<evidence type="ECO:0000256" key="1">
    <source>
        <dbReference type="ARBA" id="ARBA00022468"/>
    </source>
</evidence>